<dbReference type="PIRSF" id="PIRSF000530">
    <property type="entry name" value="Galactokinase"/>
    <property type="match status" value="1"/>
</dbReference>
<dbReference type="SUPFAM" id="SSF55060">
    <property type="entry name" value="GHMP Kinase, C-terminal domain"/>
    <property type="match status" value="1"/>
</dbReference>
<dbReference type="InterPro" id="IPR006206">
    <property type="entry name" value="Mevalonate/galactokinase"/>
</dbReference>
<proteinExistence type="inferred from homology"/>
<dbReference type="EMBL" id="DSVL01000212">
    <property type="protein sequence ID" value="HFH29229.1"/>
    <property type="molecule type" value="Genomic_DNA"/>
</dbReference>
<evidence type="ECO:0000313" key="7">
    <source>
        <dbReference type="EMBL" id="HFH29229.1"/>
    </source>
</evidence>
<dbReference type="GO" id="GO:0004335">
    <property type="term" value="F:galactokinase activity"/>
    <property type="evidence" value="ECO:0007669"/>
    <property type="project" value="InterPro"/>
</dbReference>
<organism evidence="7">
    <name type="scientific">Gracilinema caldarium</name>
    <dbReference type="NCBI Taxonomy" id="215591"/>
    <lineage>
        <taxon>Bacteria</taxon>
        <taxon>Pseudomonadati</taxon>
        <taxon>Spirochaetota</taxon>
        <taxon>Spirochaetia</taxon>
        <taxon>Spirochaetales</taxon>
        <taxon>Breznakiellaceae</taxon>
        <taxon>Gracilinema</taxon>
    </lineage>
</organism>
<evidence type="ECO:0000256" key="4">
    <source>
        <dbReference type="ARBA" id="ARBA00022840"/>
    </source>
</evidence>
<evidence type="ECO:0000256" key="1">
    <source>
        <dbReference type="ARBA" id="ARBA00006566"/>
    </source>
</evidence>
<comment type="caution">
    <text evidence="7">The sequence shown here is derived from an EMBL/GenBank/DDBJ whole genome shotgun (WGS) entry which is preliminary data.</text>
</comment>
<dbReference type="InterPro" id="IPR020568">
    <property type="entry name" value="Ribosomal_Su5_D2-typ_SF"/>
</dbReference>
<dbReference type="PANTHER" id="PTHR10457:SF7">
    <property type="entry name" value="GALACTOKINASE-RELATED"/>
    <property type="match status" value="1"/>
</dbReference>
<comment type="similarity">
    <text evidence="1">Belongs to the GHMP kinase family. GalK subfamily.</text>
</comment>
<dbReference type="InterPro" id="IPR000705">
    <property type="entry name" value="Galactokinase"/>
</dbReference>
<reference evidence="7" key="1">
    <citation type="journal article" date="2020" name="mSystems">
        <title>Genome- and Community-Level Interaction Insights into Carbon Utilization and Element Cycling Functions of Hydrothermarchaeota in Hydrothermal Sediment.</title>
        <authorList>
            <person name="Zhou Z."/>
            <person name="Liu Y."/>
            <person name="Xu W."/>
            <person name="Pan J."/>
            <person name="Luo Z.H."/>
            <person name="Li M."/>
        </authorList>
    </citation>
    <scope>NUCLEOTIDE SEQUENCE [LARGE SCALE GENOMIC DNA]</scope>
    <source>
        <strain evidence="7">SpSt-503</strain>
    </source>
</reference>
<dbReference type="Gene3D" id="3.30.230.10">
    <property type="match status" value="1"/>
</dbReference>
<gene>
    <name evidence="7" type="ORF">ENS59_06915</name>
</gene>
<feature type="domain" description="GHMP kinase N-terminal" evidence="5">
    <location>
        <begin position="127"/>
        <end position="215"/>
    </location>
</feature>
<dbReference type="Gene3D" id="3.30.70.890">
    <property type="entry name" value="GHMP kinase, C-terminal domain"/>
    <property type="match status" value="1"/>
</dbReference>
<evidence type="ECO:0000256" key="2">
    <source>
        <dbReference type="ARBA" id="ARBA00022741"/>
    </source>
</evidence>
<dbReference type="SUPFAM" id="SSF54211">
    <property type="entry name" value="Ribosomal protein S5 domain 2-like"/>
    <property type="match status" value="1"/>
</dbReference>
<accession>A0A7C3EKG8</accession>
<dbReference type="InterPro" id="IPR014721">
    <property type="entry name" value="Ribsml_uS5_D2-typ_fold_subgr"/>
</dbReference>
<evidence type="ECO:0000256" key="3">
    <source>
        <dbReference type="ARBA" id="ARBA00022777"/>
    </source>
</evidence>
<dbReference type="InterPro" id="IPR006204">
    <property type="entry name" value="GHMP_kinase_N_dom"/>
</dbReference>
<keyword evidence="2" id="KW-0547">Nucleotide-binding</keyword>
<keyword evidence="3 7" id="KW-0808">Transferase</keyword>
<dbReference type="PANTHER" id="PTHR10457">
    <property type="entry name" value="MEVALONATE KINASE/GALACTOKINASE"/>
    <property type="match status" value="1"/>
</dbReference>
<dbReference type="PRINTS" id="PR00959">
    <property type="entry name" value="MEVGALKINASE"/>
</dbReference>
<dbReference type="Pfam" id="PF00288">
    <property type="entry name" value="GHMP_kinases_N"/>
    <property type="match status" value="1"/>
</dbReference>
<dbReference type="PRINTS" id="PR00473">
    <property type="entry name" value="GALCTOKINASE"/>
</dbReference>
<evidence type="ECO:0000259" key="6">
    <source>
        <dbReference type="Pfam" id="PF10509"/>
    </source>
</evidence>
<dbReference type="GO" id="GO:0005524">
    <property type="term" value="F:ATP binding"/>
    <property type="evidence" value="ECO:0007669"/>
    <property type="project" value="UniProtKB-KW"/>
</dbReference>
<dbReference type="InterPro" id="IPR019539">
    <property type="entry name" value="GalKase_N"/>
</dbReference>
<dbReference type="GO" id="GO:0005829">
    <property type="term" value="C:cytosol"/>
    <property type="evidence" value="ECO:0007669"/>
    <property type="project" value="TreeGrafter"/>
</dbReference>
<dbReference type="Pfam" id="PF10509">
    <property type="entry name" value="GalKase_gal_bdg"/>
    <property type="match status" value="1"/>
</dbReference>
<evidence type="ECO:0000259" key="5">
    <source>
        <dbReference type="Pfam" id="PF00288"/>
    </source>
</evidence>
<dbReference type="GO" id="GO:0006012">
    <property type="term" value="P:galactose metabolic process"/>
    <property type="evidence" value="ECO:0007669"/>
    <property type="project" value="InterPro"/>
</dbReference>
<dbReference type="InterPro" id="IPR036554">
    <property type="entry name" value="GHMP_kinase_C_sf"/>
</dbReference>
<dbReference type="AlphaFoldDB" id="A0A7C3EKG8"/>
<name>A0A7C3EKG8_9SPIR</name>
<keyword evidence="4" id="KW-0067">ATP-binding</keyword>
<keyword evidence="3 7" id="KW-0418">Kinase</keyword>
<feature type="domain" description="Galactokinase N-terminal" evidence="6">
    <location>
        <begin position="51"/>
        <end position="91"/>
    </location>
</feature>
<sequence>MTGHELLHRLSKASSRDLLAELYGPSQVDEASMRYKALLEATLQAFPETEGNIHVFTAAGRTELGGNHTDHNHGKVLAASIQLDALAFVAPRNDTQVIFRSTGYPDVVLDIADTEPKPAERGTTEALVRGIAAEFKKRGVPIRGFTANAASTVLSGSGLSSSAAVEVLFGTIFDRLYGEGKRSAVEIAQIGQSSENIYFGKPCGLMDQVACASGGAVAIDFKDPAKPLVTQVPFDPSLSGYALCVVDTGGSHADLTDEYAAVPAEMKAVAAHFGKAVLRDITRDELITAIPALRKSAGDRAVLRALHFLAENDRVDAMIKAVTANHGAKTGAERQESMEAFLDLVNESGNSSWELLQNVFSVKSVKEQGPSLALAMTREFIRDLGRGACRVHGGGFAGTIQVYIPLDSVNAYREWMGSTFGKKAVTQLRIRPIGAAELHFE</sequence>
<protein>
    <submittedName>
        <fullName evidence="7">Galactokinase</fullName>
    </submittedName>
</protein>